<gene>
    <name evidence="2" type="ORF">Pan44_16120</name>
</gene>
<proteinExistence type="predicted"/>
<evidence type="ECO:0000256" key="1">
    <source>
        <dbReference type="SAM" id="SignalP"/>
    </source>
</evidence>
<dbReference type="Proteomes" id="UP000315700">
    <property type="component" value="Chromosome"/>
</dbReference>
<dbReference type="AlphaFoldDB" id="A0A517SBS6"/>
<accession>A0A517SBS6</accession>
<dbReference type="EMBL" id="CP036271">
    <property type="protein sequence ID" value="QDT53590.1"/>
    <property type="molecule type" value="Genomic_DNA"/>
</dbReference>
<evidence type="ECO:0000313" key="2">
    <source>
        <dbReference type="EMBL" id="QDT53590.1"/>
    </source>
</evidence>
<feature type="signal peptide" evidence="1">
    <location>
        <begin position="1"/>
        <end position="23"/>
    </location>
</feature>
<keyword evidence="3" id="KW-1185">Reference proteome</keyword>
<evidence type="ECO:0008006" key="4">
    <source>
        <dbReference type="Google" id="ProtNLM"/>
    </source>
</evidence>
<keyword evidence="1" id="KW-0732">Signal</keyword>
<evidence type="ECO:0000313" key="3">
    <source>
        <dbReference type="Proteomes" id="UP000315700"/>
    </source>
</evidence>
<protein>
    <recommendedName>
        <fullName evidence="4">Outer membrane protein beta-barrel domain-containing protein</fullName>
    </recommendedName>
</protein>
<sequence precursor="true">MSRTQALSTLVLLLACGLPSARADESPDFDLAINLSQFSDSPTPERIVPQSPVPGASTHLLGGQPLSLSERPATLMQVSMTPDSTSETWVLVAPYVWATAQNGTIGARGRTVPIDLSLAELVDLIPDLNGAAMGHLEVGKGNAGLVFDALLMQIETSDRLPGGGRFSYETSSTILESLGMLRVVDVPNAEGPGSFVTVDLLGGARYYQVENDLRITPAGGATVQADMTKDWVDLVVGARTEVAITSELSGFLRADFGGFGIGTSSDLAWNLTTGAEYACSALPGSSLVLGYRILSIDETQKSGANRFVYDVTLHGPFTAIAFRF</sequence>
<dbReference type="InParanoid" id="A0A517SBS6"/>
<name>A0A517SBS6_9PLAN</name>
<dbReference type="OrthoDB" id="5449958at2"/>
<reference evidence="2 3" key="1">
    <citation type="submission" date="2019-02" db="EMBL/GenBank/DDBJ databases">
        <title>Deep-cultivation of Planctomycetes and their phenomic and genomic characterization uncovers novel biology.</title>
        <authorList>
            <person name="Wiegand S."/>
            <person name="Jogler M."/>
            <person name="Boedeker C."/>
            <person name="Pinto D."/>
            <person name="Vollmers J."/>
            <person name="Rivas-Marin E."/>
            <person name="Kohn T."/>
            <person name="Peeters S.H."/>
            <person name="Heuer A."/>
            <person name="Rast P."/>
            <person name="Oberbeckmann S."/>
            <person name="Bunk B."/>
            <person name="Jeske O."/>
            <person name="Meyerdierks A."/>
            <person name="Storesund J.E."/>
            <person name="Kallscheuer N."/>
            <person name="Luecker S."/>
            <person name="Lage O.M."/>
            <person name="Pohl T."/>
            <person name="Merkel B.J."/>
            <person name="Hornburger P."/>
            <person name="Mueller R.-W."/>
            <person name="Bruemmer F."/>
            <person name="Labrenz M."/>
            <person name="Spormann A.M."/>
            <person name="Op den Camp H."/>
            <person name="Overmann J."/>
            <person name="Amann R."/>
            <person name="Jetten M.S.M."/>
            <person name="Mascher T."/>
            <person name="Medema M.H."/>
            <person name="Devos D.P."/>
            <person name="Kaster A.-K."/>
            <person name="Ovreas L."/>
            <person name="Rohde M."/>
            <person name="Galperin M.Y."/>
            <person name="Jogler C."/>
        </authorList>
    </citation>
    <scope>NUCLEOTIDE SEQUENCE [LARGE SCALE GENOMIC DNA]</scope>
    <source>
        <strain evidence="2 3">Pan44</strain>
    </source>
</reference>
<dbReference type="RefSeq" id="WP_145028922.1">
    <property type="nucleotide sequence ID" value="NZ_CP036271.1"/>
</dbReference>
<dbReference type="PROSITE" id="PS51257">
    <property type="entry name" value="PROKAR_LIPOPROTEIN"/>
    <property type="match status" value="1"/>
</dbReference>
<dbReference type="KEGG" id="ccos:Pan44_16120"/>
<organism evidence="2 3">
    <name type="scientific">Caulifigura coniformis</name>
    <dbReference type="NCBI Taxonomy" id="2527983"/>
    <lineage>
        <taxon>Bacteria</taxon>
        <taxon>Pseudomonadati</taxon>
        <taxon>Planctomycetota</taxon>
        <taxon>Planctomycetia</taxon>
        <taxon>Planctomycetales</taxon>
        <taxon>Planctomycetaceae</taxon>
        <taxon>Caulifigura</taxon>
    </lineage>
</organism>
<feature type="chain" id="PRO_5021974604" description="Outer membrane protein beta-barrel domain-containing protein" evidence="1">
    <location>
        <begin position="24"/>
        <end position="324"/>
    </location>
</feature>